<dbReference type="RefSeq" id="WP_310266138.1">
    <property type="nucleotide sequence ID" value="NZ_JAVDXU010000002.1"/>
</dbReference>
<gene>
    <name evidence="2" type="ORF">J2X20_003005</name>
</gene>
<name>A0ABU1YNB1_ROSSA</name>
<dbReference type="PANTHER" id="PTHR46663:SF2">
    <property type="entry name" value="GGDEF DOMAIN-CONTAINING PROTEIN"/>
    <property type="match status" value="1"/>
</dbReference>
<dbReference type="SUPFAM" id="SSF55781">
    <property type="entry name" value="GAF domain-like"/>
    <property type="match status" value="1"/>
</dbReference>
<evidence type="ECO:0000313" key="2">
    <source>
        <dbReference type="EMBL" id="MDR7270347.1"/>
    </source>
</evidence>
<dbReference type="Proteomes" id="UP001180453">
    <property type="component" value="Unassembled WGS sequence"/>
</dbReference>
<dbReference type="PANTHER" id="PTHR46663">
    <property type="entry name" value="DIGUANYLATE CYCLASE DGCT-RELATED"/>
    <property type="match status" value="1"/>
</dbReference>
<organism evidence="2 3">
    <name type="scientific">Roseateles saccharophilus</name>
    <name type="common">Pseudomonas saccharophila</name>
    <dbReference type="NCBI Taxonomy" id="304"/>
    <lineage>
        <taxon>Bacteria</taxon>
        <taxon>Pseudomonadati</taxon>
        <taxon>Pseudomonadota</taxon>
        <taxon>Betaproteobacteria</taxon>
        <taxon>Burkholderiales</taxon>
        <taxon>Sphaerotilaceae</taxon>
        <taxon>Roseateles</taxon>
    </lineage>
</organism>
<dbReference type="Pfam" id="PF00990">
    <property type="entry name" value="GGDEF"/>
    <property type="match status" value="1"/>
</dbReference>
<reference evidence="2 3" key="1">
    <citation type="submission" date="2023-07" db="EMBL/GenBank/DDBJ databases">
        <title>Sorghum-associated microbial communities from plants grown in Nebraska, USA.</title>
        <authorList>
            <person name="Schachtman D."/>
        </authorList>
    </citation>
    <scope>NUCLEOTIDE SEQUENCE [LARGE SCALE GENOMIC DNA]</scope>
    <source>
        <strain evidence="2 3">BE314</strain>
    </source>
</reference>
<protein>
    <submittedName>
        <fullName evidence="2">Diguanylate cyclase (GGDEF)-like protein</fullName>
    </submittedName>
</protein>
<dbReference type="Gene3D" id="3.30.70.270">
    <property type="match status" value="1"/>
</dbReference>
<accession>A0ABU1YNB1</accession>
<feature type="domain" description="GGDEF" evidence="1">
    <location>
        <begin position="222"/>
        <end position="356"/>
    </location>
</feature>
<evidence type="ECO:0000259" key="1">
    <source>
        <dbReference type="PROSITE" id="PS50887"/>
    </source>
</evidence>
<proteinExistence type="predicted"/>
<dbReference type="InterPro" id="IPR029016">
    <property type="entry name" value="GAF-like_dom_sf"/>
</dbReference>
<dbReference type="SMART" id="SM00065">
    <property type="entry name" value="GAF"/>
    <property type="match status" value="1"/>
</dbReference>
<dbReference type="EMBL" id="JAVDXU010000002">
    <property type="protein sequence ID" value="MDR7270347.1"/>
    <property type="molecule type" value="Genomic_DNA"/>
</dbReference>
<dbReference type="InterPro" id="IPR000160">
    <property type="entry name" value="GGDEF_dom"/>
</dbReference>
<dbReference type="InterPro" id="IPR029787">
    <property type="entry name" value="Nucleotide_cyclase"/>
</dbReference>
<dbReference type="InterPro" id="IPR003018">
    <property type="entry name" value="GAF"/>
</dbReference>
<keyword evidence="3" id="KW-1185">Reference proteome</keyword>
<dbReference type="SUPFAM" id="SSF55073">
    <property type="entry name" value="Nucleotide cyclase"/>
    <property type="match status" value="1"/>
</dbReference>
<sequence>MPDRAHSATGRIRSGCSQEMHVPSREKLLEVIAIQTEVARLGLDLGSVMNLVVDRTLGLVGAEGAAVEMAEGDEMVYRAAAGRAAGSLGLRLGRGSSLSGLCVQQGLALRCDDALSDPRTDRAACERLGLRSMVVVPLRHHGVTVGVLKAMSSRVARFDERDVEVLELLSELVGAAMYFATRYSPSELFHKATHDSLTNLPNRSLFLDRLRASLAHAERDGKPLAIVMLDLDGLKPINDTHGHRAGDAALLEFARRLTACVRQSDTAARLGGDEFGVLLRPLAAEGGLATTLSRLELQVNGSFLFEGHSLPLAASMGAASCPDDSLDVGELLDLADQRMYSRKRETQRPSRAIAFN</sequence>
<dbReference type="CDD" id="cd01949">
    <property type="entry name" value="GGDEF"/>
    <property type="match status" value="1"/>
</dbReference>
<dbReference type="InterPro" id="IPR052163">
    <property type="entry name" value="DGC-Regulatory_Protein"/>
</dbReference>
<dbReference type="NCBIfam" id="TIGR00254">
    <property type="entry name" value="GGDEF"/>
    <property type="match status" value="1"/>
</dbReference>
<dbReference type="SMART" id="SM00267">
    <property type="entry name" value="GGDEF"/>
    <property type="match status" value="1"/>
</dbReference>
<dbReference type="PROSITE" id="PS50887">
    <property type="entry name" value="GGDEF"/>
    <property type="match status" value="1"/>
</dbReference>
<dbReference type="InterPro" id="IPR043128">
    <property type="entry name" value="Rev_trsase/Diguanyl_cyclase"/>
</dbReference>
<dbReference type="Gene3D" id="3.30.450.40">
    <property type="match status" value="1"/>
</dbReference>
<comment type="caution">
    <text evidence="2">The sequence shown here is derived from an EMBL/GenBank/DDBJ whole genome shotgun (WGS) entry which is preliminary data.</text>
</comment>
<evidence type="ECO:0000313" key="3">
    <source>
        <dbReference type="Proteomes" id="UP001180453"/>
    </source>
</evidence>
<dbReference type="Pfam" id="PF13185">
    <property type="entry name" value="GAF_2"/>
    <property type="match status" value="1"/>
</dbReference>